<dbReference type="Proteomes" id="UP000827092">
    <property type="component" value="Unassembled WGS sequence"/>
</dbReference>
<comment type="caution">
    <text evidence="2">The sequence shown here is derived from an EMBL/GenBank/DDBJ whole genome shotgun (WGS) entry which is preliminary data.</text>
</comment>
<gene>
    <name evidence="2" type="ORF">JTE90_029431</name>
</gene>
<protein>
    <submittedName>
        <fullName evidence="2">Uncharacterized protein</fullName>
    </submittedName>
</protein>
<reference evidence="2 3" key="1">
    <citation type="journal article" date="2022" name="Nat. Ecol. Evol.">
        <title>A masculinizing supergene underlies an exaggerated male reproductive morph in a spider.</title>
        <authorList>
            <person name="Hendrickx F."/>
            <person name="De Corte Z."/>
            <person name="Sonet G."/>
            <person name="Van Belleghem S.M."/>
            <person name="Kostlbacher S."/>
            <person name="Vangestel C."/>
        </authorList>
    </citation>
    <scope>NUCLEOTIDE SEQUENCE [LARGE SCALE GENOMIC DNA]</scope>
    <source>
        <strain evidence="2">W744_W776</strain>
    </source>
</reference>
<proteinExistence type="predicted"/>
<evidence type="ECO:0000256" key="1">
    <source>
        <dbReference type="SAM" id="MobiDB-lite"/>
    </source>
</evidence>
<feature type="non-terminal residue" evidence="2">
    <location>
        <position position="1"/>
    </location>
</feature>
<dbReference type="EMBL" id="JAFNEN010005967">
    <property type="protein sequence ID" value="KAG8157304.1"/>
    <property type="molecule type" value="Genomic_DNA"/>
</dbReference>
<feature type="compositionally biased region" description="Pro residues" evidence="1">
    <location>
        <begin position="1"/>
        <end position="25"/>
    </location>
</feature>
<evidence type="ECO:0000313" key="2">
    <source>
        <dbReference type="EMBL" id="KAG8157304.1"/>
    </source>
</evidence>
<accession>A0AAV6TEA9</accession>
<name>A0AAV6TEA9_9ARAC</name>
<organism evidence="2 3">
    <name type="scientific">Oedothorax gibbosus</name>
    <dbReference type="NCBI Taxonomy" id="931172"/>
    <lineage>
        <taxon>Eukaryota</taxon>
        <taxon>Metazoa</taxon>
        <taxon>Ecdysozoa</taxon>
        <taxon>Arthropoda</taxon>
        <taxon>Chelicerata</taxon>
        <taxon>Arachnida</taxon>
        <taxon>Araneae</taxon>
        <taxon>Araneomorphae</taxon>
        <taxon>Entelegynae</taxon>
        <taxon>Araneoidea</taxon>
        <taxon>Linyphiidae</taxon>
        <taxon>Erigoninae</taxon>
        <taxon>Oedothorax</taxon>
    </lineage>
</organism>
<evidence type="ECO:0000313" key="3">
    <source>
        <dbReference type="Proteomes" id="UP000827092"/>
    </source>
</evidence>
<dbReference type="AlphaFoldDB" id="A0AAV6TEA9"/>
<sequence length="194" mass="21113">RSRPPKPPGLPGPSPPGAYPPGPSKPPDEARGPSTQNLTPKLDPNFPDFPSPTLGSSALKGVFPLWGEPAPGFGFNREKNRPKENYISPSDSQEGQPEAHGDTPDTPTRDAVFALLAFLLLTVRGTSSAPYLRERARFCMTNEPIPADRRTQIIFQRGTRKPGFTKKEKKEKILTLPPGAGSYVDRRLPSFGSN</sequence>
<keyword evidence="3" id="KW-1185">Reference proteome</keyword>
<feature type="region of interest" description="Disordered" evidence="1">
    <location>
        <begin position="1"/>
        <end position="108"/>
    </location>
</feature>